<dbReference type="SUPFAM" id="SSF101898">
    <property type="entry name" value="NHL repeat"/>
    <property type="match status" value="1"/>
</dbReference>
<reference evidence="2 3" key="1">
    <citation type="submission" date="2016-11" db="EMBL/GenBank/DDBJ databases">
        <authorList>
            <person name="Jaros S."/>
            <person name="Januszkiewicz K."/>
            <person name="Wedrychowicz H."/>
        </authorList>
    </citation>
    <scope>NUCLEOTIDE SEQUENCE [LARGE SCALE GENOMIC DNA]</scope>
    <source>
        <strain evidence="2 3">DSM 21074</strain>
    </source>
</reference>
<organism evidence="2 3">
    <name type="scientific">Hymenobacter daecheongensis DSM 21074</name>
    <dbReference type="NCBI Taxonomy" id="1121955"/>
    <lineage>
        <taxon>Bacteria</taxon>
        <taxon>Pseudomonadati</taxon>
        <taxon>Bacteroidota</taxon>
        <taxon>Cytophagia</taxon>
        <taxon>Cytophagales</taxon>
        <taxon>Hymenobacteraceae</taxon>
        <taxon>Hymenobacter</taxon>
    </lineage>
</organism>
<accession>A0A1M6K014</accession>
<protein>
    <submittedName>
        <fullName evidence="2">Delta-60 repeat domain-containing protein/Por secretion system C-terminal sorting domain-containing protein</fullName>
    </submittedName>
</protein>
<dbReference type="NCBIfam" id="TIGR02608">
    <property type="entry name" value="delta_60_rpt"/>
    <property type="match status" value="13"/>
</dbReference>
<dbReference type="EMBL" id="FQYN01000007">
    <property type="protein sequence ID" value="SHJ52224.1"/>
    <property type="molecule type" value="Genomic_DNA"/>
</dbReference>
<dbReference type="AlphaFoldDB" id="A0A1M6K014"/>
<keyword evidence="3" id="KW-1185">Reference proteome</keyword>
<dbReference type="NCBIfam" id="TIGR04183">
    <property type="entry name" value="Por_Secre_tail"/>
    <property type="match status" value="1"/>
</dbReference>
<dbReference type="SUPFAM" id="SSF63829">
    <property type="entry name" value="Calcium-dependent phosphotriesterase"/>
    <property type="match status" value="2"/>
</dbReference>
<name>A0A1M6K014_9BACT</name>
<dbReference type="Gene3D" id="2.80.10.50">
    <property type="match status" value="5"/>
</dbReference>
<feature type="signal peptide" evidence="1">
    <location>
        <begin position="1"/>
        <end position="23"/>
    </location>
</feature>
<sequence>MKKLQLLISGLCLVPLLWQPVAAQTLDPTFTRPTLYAPAAITSVTEQPDGKRLVLGTFLRLNGTMATRVARLNANGTLDAAFSQNVGNSSLMARAYLQSDGKYLLLSYSFGAISIGGITRSGSLIRLNADGTGDTSFDVGSGGASTTGSYLDDALPLPNGQTLVVGKFDEFSGTPAHSIVRLNANGSVDASFNQGAGADDEVESVVPVAGGKFLIGGYFTTYNGITCNGLARLNADGSFDSSFNAGLLPSSDIINLKVQPDGKILLAGNIVSAAYPMGVSMVRVQPDGALDNSFTAPTPLANPYEVYSYYGQVMEVQADGKIYVKLNTRASSVVRLNPNGSLDPSFASIGDANYAPYSITLLNNGKLAVAGFFTNFSGALDRTLLQLNQNGTVDPSFQPVAQASGSILAMARQPDGKLLIGGSFSEINGQPVRRLARLNADGTLDASFNASTSLDLNVGTLALQPNGSVLAAAGSVARRFLPTGAPDNTFSISPLTGTLTRVLVQTDGKILLGGSFSSYNGTPAAGIVRLTSLGAYDPTFVPSTFGLNSLASFHDMVLQPNGQLLVGGYFRPSSGSSNVLRVFRYTPTGGIEPTFTSPAFTSASSTTNPNLRLNALTLQPDGKLVAGGYFEAVNGTPRANLARLNADGTLDTGFTPPTVTGTLYSLTVQPNNRILVGGSFSGAGLPSNLARVLPNGAADASFAATAVPNNIVRSMLVQPDGAIVVGGSFGTISGTATGALARITAPNVLHIAAPRAVAERTAAWPVPAHGTLHVAPDATAHAQSLELLDALGRPVRHQALTGAAATTLPLDKLAAGTYLLRVNYTEGTVVRRIQVQ</sequence>
<evidence type="ECO:0000313" key="2">
    <source>
        <dbReference type="EMBL" id="SHJ52224.1"/>
    </source>
</evidence>
<evidence type="ECO:0000256" key="1">
    <source>
        <dbReference type="SAM" id="SignalP"/>
    </source>
</evidence>
<keyword evidence="1" id="KW-0732">Signal</keyword>
<dbReference type="Proteomes" id="UP000184418">
    <property type="component" value="Unassembled WGS sequence"/>
</dbReference>
<dbReference type="RefSeq" id="WP_084539089.1">
    <property type="nucleotide sequence ID" value="NZ_FQYN01000007.1"/>
</dbReference>
<gene>
    <name evidence="2" type="ORF">SAMN02745146_3339</name>
</gene>
<dbReference type="STRING" id="1121955.SAMN02745146_3339"/>
<dbReference type="Pfam" id="PF17164">
    <property type="entry name" value="DUF5122"/>
    <property type="match status" value="13"/>
</dbReference>
<dbReference type="OrthoDB" id="9805017at2"/>
<proteinExistence type="predicted"/>
<evidence type="ECO:0000313" key="3">
    <source>
        <dbReference type="Proteomes" id="UP000184418"/>
    </source>
</evidence>
<dbReference type="InterPro" id="IPR026444">
    <property type="entry name" value="Secre_tail"/>
</dbReference>
<dbReference type="InterPro" id="IPR013431">
    <property type="entry name" value="Delta_60_rpt"/>
</dbReference>
<feature type="chain" id="PRO_5012048094" evidence="1">
    <location>
        <begin position="24"/>
        <end position="836"/>
    </location>
</feature>